<protein>
    <submittedName>
        <fullName evidence="3">Gamma-glutamylcyclotransferase</fullName>
    </submittedName>
</protein>
<dbReference type="Pfam" id="PF06094">
    <property type="entry name" value="GGACT"/>
    <property type="match status" value="1"/>
</dbReference>
<dbReference type="Proteomes" id="UP000501812">
    <property type="component" value="Chromosome"/>
</dbReference>
<dbReference type="RefSeq" id="WP_169453609.1">
    <property type="nucleotide sequence ID" value="NZ_CP051774.1"/>
</dbReference>
<evidence type="ECO:0000256" key="1">
    <source>
        <dbReference type="SAM" id="Phobius"/>
    </source>
</evidence>
<gene>
    <name evidence="3" type="ORF">HHL09_05730</name>
</gene>
<evidence type="ECO:0000259" key="2">
    <source>
        <dbReference type="Pfam" id="PF06094"/>
    </source>
</evidence>
<dbReference type="EMBL" id="CP051774">
    <property type="protein sequence ID" value="QJE95297.1"/>
    <property type="molecule type" value="Genomic_DNA"/>
</dbReference>
<dbReference type="KEGG" id="luo:HHL09_05730"/>
<accession>A0A858REN9</accession>
<keyword evidence="4" id="KW-1185">Reference proteome</keyword>
<keyword evidence="3" id="KW-0808">Transferase</keyword>
<keyword evidence="1" id="KW-0812">Transmembrane</keyword>
<feature type="transmembrane region" description="Helical" evidence="1">
    <location>
        <begin position="218"/>
        <end position="237"/>
    </location>
</feature>
<evidence type="ECO:0000313" key="3">
    <source>
        <dbReference type="EMBL" id="QJE95297.1"/>
    </source>
</evidence>
<organism evidence="3 4">
    <name type="scientific">Luteolibacter luteus</name>
    <dbReference type="NCBI Taxonomy" id="2728835"/>
    <lineage>
        <taxon>Bacteria</taxon>
        <taxon>Pseudomonadati</taxon>
        <taxon>Verrucomicrobiota</taxon>
        <taxon>Verrucomicrobiia</taxon>
        <taxon>Verrucomicrobiales</taxon>
        <taxon>Verrucomicrobiaceae</taxon>
        <taxon>Luteolibacter</taxon>
    </lineage>
</organism>
<dbReference type="InterPro" id="IPR009288">
    <property type="entry name" value="AIG2-like_dom"/>
</dbReference>
<dbReference type="GO" id="GO:0016740">
    <property type="term" value="F:transferase activity"/>
    <property type="evidence" value="ECO:0007669"/>
    <property type="project" value="UniProtKB-KW"/>
</dbReference>
<dbReference type="Gene3D" id="3.10.490.10">
    <property type="entry name" value="Gamma-glutamyl cyclotransferase-like"/>
    <property type="match status" value="1"/>
</dbReference>
<sequence length="241" mass="26193">MTKSDTRSSPTHSLLIGEGELVFIYGHQWRDGVMTGKLNHAEPVGGGVVSGRLLSMSNFPVMVSDDGEGKVRGEVYRVHGDLSAELDGIMQEVARLIGNGSCRRGKLMAAEVRGNDPPIEVWTWLWENVEGPQELVASGDWLDRRAPPWFTSIALGCLFAFFLTPLAVLLQPRPPAPAPPGGEIFAWLLMILALLAPFVGLGAAWFAHRRSERMSGCLLFIVAGLMISSMLALVAALEMVR</sequence>
<evidence type="ECO:0000313" key="4">
    <source>
        <dbReference type="Proteomes" id="UP000501812"/>
    </source>
</evidence>
<dbReference type="AlphaFoldDB" id="A0A858REN9"/>
<feature type="domain" description="Gamma-glutamylcyclotransferase AIG2-like" evidence="2">
    <location>
        <begin position="22"/>
        <end position="142"/>
    </location>
</feature>
<keyword evidence="1" id="KW-0472">Membrane</keyword>
<name>A0A858REN9_9BACT</name>
<proteinExistence type="predicted"/>
<feature type="transmembrane region" description="Helical" evidence="1">
    <location>
        <begin position="184"/>
        <end position="206"/>
    </location>
</feature>
<reference evidence="3 4" key="1">
    <citation type="submission" date="2020-04" db="EMBL/GenBank/DDBJ databases">
        <title>Luteolibacter sp. G-1-1-1 isolated from soil.</title>
        <authorList>
            <person name="Dahal R.H."/>
        </authorList>
    </citation>
    <scope>NUCLEOTIDE SEQUENCE [LARGE SCALE GENOMIC DNA]</scope>
    <source>
        <strain evidence="3 4">G-1-1-1</strain>
    </source>
</reference>
<dbReference type="InterPro" id="IPR036568">
    <property type="entry name" value="GGCT-like_sf"/>
</dbReference>
<feature type="transmembrane region" description="Helical" evidence="1">
    <location>
        <begin position="149"/>
        <end position="172"/>
    </location>
</feature>
<dbReference type="SUPFAM" id="SSF110857">
    <property type="entry name" value="Gamma-glutamyl cyclotransferase-like"/>
    <property type="match status" value="1"/>
</dbReference>
<keyword evidence="1" id="KW-1133">Transmembrane helix</keyword>